<accession>A0A0A8XVI0</accession>
<proteinExistence type="predicted"/>
<sequence>MPAGESVATDGGRITASRPATTTNHRIHIRSTGARIVTTRTDSIPQTGRRTATDHSPQLQSRIPPPQQRRRSRASPTSTGQEEGEQPLLCLYPTQSNPNAQ</sequence>
<protein>
    <submittedName>
        <fullName evidence="2">Uncharacterized protein</fullName>
    </submittedName>
</protein>
<reference evidence="2" key="2">
    <citation type="journal article" date="2015" name="Data Brief">
        <title>Shoot transcriptome of the giant reed, Arundo donax.</title>
        <authorList>
            <person name="Barrero R.A."/>
            <person name="Guerrero F.D."/>
            <person name="Moolhuijzen P."/>
            <person name="Goolsby J.A."/>
            <person name="Tidwell J."/>
            <person name="Bellgard S.E."/>
            <person name="Bellgard M.I."/>
        </authorList>
    </citation>
    <scope>NUCLEOTIDE SEQUENCE</scope>
    <source>
        <tissue evidence="2">Shoot tissue taken approximately 20 cm above the soil surface</tissue>
    </source>
</reference>
<feature type="region of interest" description="Disordered" evidence="1">
    <location>
        <begin position="1"/>
        <end position="101"/>
    </location>
</feature>
<name>A0A0A8XVI0_ARUDO</name>
<dbReference type="AlphaFoldDB" id="A0A0A8XVI0"/>
<dbReference type="EMBL" id="GBRH01282193">
    <property type="protein sequence ID" value="JAD15702.1"/>
    <property type="molecule type" value="Transcribed_RNA"/>
</dbReference>
<reference evidence="2" key="1">
    <citation type="submission" date="2014-09" db="EMBL/GenBank/DDBJ databases">
        <authorList>
            <person name="Magalhaes I.L.F."/>
            <person name="Oliveira U."/>
            <person name="Santos F.R."/>
            <person name="Vidigal T.H.D.A."/>
            <person name="Brescovit A.D."/>
            <person name="Santos A.J."/>
        </authorList>
    </citation>
    <scope>NUCLEOTIDE SEQUENCE</scope>
    <source>
        <tissue evidence="2">Shoot tissue taken approximately 20 cm above the soil surface</tissue>
    </source>
</reference>
<evidence type="ECO:0000313" key="2">
    <source>
        <dbReference type="EMBL" id="JAD15702.1"/>
    </source>
</evidence>
<evidence type="ECO:0000256" key="1">
    <source>
        <dbReference type="SAM" id="MobiDB-lite"/>
    </source>
</evidence>
<organism evidence="2">
    <name type="scientific">Arundo donax</name>
    <name type="common">Giant reed</name>
    <name type="synonym">Donax arundinaceus</name>
    <dbReference type="NCBI Taxonomy" id="35708"/>
    <lineage>
        <taxon>Eukaryota</taxon>
        <taxon>Viridiplantae</taxon>
        <taxon>Streptophyta</taxon>
        <taxon>Embryophyta</taxon>
        <taxon>Tracheophyta</taxon>
        <taxon>Spermatophyta</taxon>
        <taxon>Magnoliopsida</taxon>
        <taxon>Liliopsida</taxon>
        <taxon>Poales</taxon>
        <taxon>Poaceae</taxon>
        <taxon>PACMAD clade</taxon>
        <taxon>Arundinoideae</taxon>
        <taxon>Arundineae</taxon>
        <taxon>Arundo</taxon>
    </lineage>
</organism>
<feature type="compositionally biased region" description="Polar residues" evidence="1">
    <location>
        <begin position="38"/>
        <end position="50"/>
    </location>
</feature>